<protein>
    <recommendedName>
        <fullName evidence="7">XPA C-terminal domain-containing protein</fullName>
    </recommendedName>
</protein>
<evidence type="ECO:0000256" key="2">
    <source>
        <dbReference type="ARBA" id="ARBA00022833"/>
    </source>
</evidence>
<evidence type="ECO:0000313" key="5">
    <source>
        <dbReference type="EMBL" id="KAF2118324.1"/>
    </source>
</evidence>
<dbReference type="CDD" id="cd21075">
    <property type="entry name" value="DBD_XPA-like"/>
    <property type="match status" value="1"/>
</dbReference>
<dbReference type="InterPro" id="IPR037129">
    <property type="entry name" value="XPA_sf"/>
</dbReference>
<keyword evidence="6" id="KW-1185">Reference proteome</keyword>
<evidence type="ECO:0000313" key="6">
    <source>
        <dbReference type="Proteomes" id="UP000799770"/>
    </source>
</evidence>
<feature type="compositionally biased region" description="Basic and acidic residues" evidence="4">
    <location>
        <begin position="76"/>
        <end position="93"/>
    </location>
</feature>
<feature type="compositionally biased region" description="Pro residues" evidence="4">
    <location>
        <begin position="1"/>
        <end position="12"/>
    </location>
</feature>
<feature type="region of interest" description="Disordered" evidence="4">
    <location>
        <begin position="1"/>
        <end position="108"/>
    </location>
</feature>
<keyword evidence="2" id="KW-0862">Zinc</keyword>
<feature type="compositionally biased region" description="Basic and acidic residues" evidence="4">
    <location>
        <begin position="185"/>
        <end position="208"/>
    </location>
</feature>
<organism evidence="5 6">
    <name type="scientific">Lophiotrema nucula</name>
    <dbReference type="NCBI Taxonomy" id="690887"/>
    <lineage>
        <taxon>Eukaryota</taxon>
        <taxon>Fungi</taxon>
        <taxon>Dikarya</taxon>
        <taxon>Ascomycota</taxon>
        <taxon>Pezizomycotina</taxon>
        <taxon>Dothideomycetes</taxon>
        <taxon>Pleosporomycetidae</taxon>
        <taxon>Pleosporales</taxon>
        <taxon>Lophiotremataceae</taxon>
        <taxon>Lophiotrema</taxon>
    </lineage>
</organism>
<evidence type="ECO:0000256" key="1">
    <source>
        <dbReference type="ARBA" id="ARBA00004123"/>
    </source>
</evidence>
<reference evidence="5" key="1">
    <citation type="journal article" date="2020" name="Stud. Mycol.">
        <title>101 Dothideomycetes genomes: a test case for predicting lifestyles and emergence of pathogens.</title>
        <authorList>
            <person name="Haridas S."/>
            <person name="Albert R."/>
            <person name="Binder M."/>
            <person name="Bloem J."/>
            <person name="Labutti K."/>
            <person name="Salamov A."/>
            <person name="Andreopoulos B."/>
            <person name="Baker S."/>
            <person name="Barry K."/>
            <person name="Bills G."/>
            <person name="Bluhm B."/>
            <person name="Cannon C."/>
            <person name="Castanera R."/>
            <person name="Culley D."/>
            <person name="Daum C."/>
            <person name="Ezra D."/>
            <person name="Gonzalez J."/>
            <person name="Henrissat B."/>
            <person name="Kuo A."/>
            <person name="Liang C."/>
            <person name="Lipzen A."/>
            <person name="Lutzoni F."/>
            <person name="Magnuson J."/>
            <person name="Mondo S."/>
            <person name="Nolan M."/>
            <person name="Ohm R."/>
            <person name="Pangilinan J."/>
            <person name="Park H.-J."/>
            <person name="Ramirez L."/>
            <person name="Alfaro M."/>
            <person name="Sun H."/>
            <person name="Tritt A."/>
            <person name="Yoshinaga Y."/>
            <person name="Zwiers L.-H."/>
            <person name="Turgeon B."/>
            <person name="Goodwin S."/>
            <person name="Spatafora J."/>
            <person name="Crous P."/>
            <person name="Grigoriev I."/>
        </authorList>
    </citation>
    <scope>NUCLEOTIDE SEQUENCE</scope>
    <source>
        <strain evidence="5">CBS 627.86</strain>
    </source>
</reference>
<keyword evidence="3" id="KW-0539">Nucleus</keyword>
<feature type="compositionally biased region" description="Low complexity" evidence="4">
    <location>
        <begin position="17"/>
        <end position="30"/>
    </location>
</feature>
<dbReference type="OrthoDB" id="5761920at2759"/>
<evidence type="ECO:0000256" key="4">
    <source>
        <dbReference type="SAM" id="MobiDB-lite"/>
    </source>
</evidence>
<evidence type="ECO:0008006" key="7">
    <source>
        <dbReference type="Google" id="ProtNLM"/>
    </source>
</evidence>
<gene>
    <name evidence="5" type="ORF">BDV96DRAFT_684971</name>
</gene>
<dbReference type="AlphaFoldDB" id="A0A6A5ZGU5"/>
<dbReference type="Proteomes" id="UP000799770">
    <property type="component" value="Unassembled WGS sequence"/>
</dbReference>
<proteinExistence type="predicted"/>
<dbReference type="GO" id="GO:0005634">
    <property type="term" value="C:nucleus"/>
    <property type="evidence" value="ECO:0007669"/>
    <property type="project" value="UniProtKB-SubCell"/>
</dbReference>
<evidence type="ECO:0000256" key="3">
    <source>
        <dbReference type="ARBA" id="ARBA00023242"/>
    </source>
</evidence>
<dbReference type="InterPro" id="IPR009061">
    <property type="entry name" value="DNA-bd_dom_put_sf"/>
</dbReference>
<accession>A0A6A5ZGU5</accession>
<comment type="subcellular location">
    <subcellularLocation>
        <location evidence="1">Nucleus</location>
    </subcellularLocation>
</comment>
<dbReference type="EMBL" id="ML977317">
    <property type="protein sequence ID" value="KAF2118324.1"/>
    <property type="molecule type" value="Genomic_DNA"/>
</dbReference>
<sequence>MASGPHNPPQSPREPTLLDPSQSLPSPISSQNTGRKRSRSTTPDETPTLEAPSLPTPKASPNKRQKKEKTASQLAKEAEKAAAKKAKEDEKATCAEARQEEDEDTWHTTQKCKDYYKLSPAELACLPRLEKMNPQSYKFAPMKLYRVRDVARLAFQKAAVLGGLPHDDEEEQVLEVGRRLFEEEHGPLEGLAERREVEKGERMRNREDGGEDPGENNFYMGPWRSHSGKLLH</sequence>
<feature type="region of interest" description="Disordered" evidence="4">
    <location>
        <begin position="185"/>
        <end position="232"/>
    </location>
</feature>
<dbReference type="SUPFAM" id="SSF46955">
    <property type="entry name" value="Putative DNA-binding domain"/>
    <property type="match status" value="1"/>
</dbReference>
<dbReference type="Gene3D" id="3.90.530.10">
    <property type="entry name" value="XPA C-terminal domain"/>
    <property type="match status" value="1"/>
</dbReference>
<name>A0A6A5ZGU5_9PLEO</name>